<keyword evidence="4" id="KW-1185">Reference proteome</keyword>
<evidence type="ECO:0008006" key="5">
    <source>
        <dbReference type="Google" id="ProtNLM"/>
    </source>
</evidence>
<reference evidence="3 4" key="1">
    <citation type="submission" date="2021-12" db="EMBL/GenBank/DDBJ databases">
        <title>Genome sequence of Kibdelosporangium philippinense ATCC 49844.</title>
        <authorList>
            <person name="Fedorov E.A."/>
            <person name="Omeragic M."/>
            <person name="Shalygina K.F."/>
            <person name="Maclea K.S."/>
        </authorList>
    </citation>
    <scope>NUCLEOTIDE SEQUENCE [LARGE SCALE GENOMIC DNA]</scope>
    <source>
        <strain evidence="3 4">ATCC 49844</strain>
    </source>
</reference>
<comment type="caution">
    <text evidence="3">The sequence shown here is derived from an EMBL/GenBank/DDBJ whole genome shotgun (WGS) entry which is preliminary data.</text>
</comment>
<keyword evidence="2" id="KW-0732">Signal</keyword>
<accession>A0ABS8ZFE7</accession>
<evidence type="ECO:0000313" key="4">
    <source>
        <dbReference type="Proteomes" id="UP001521150"/>
    </source>
</evidence>
<dbReference type="RefSeq" id="WP_233727198.1">
    <property type="nucleotide sequence ID" value="NZ_JAJVCN010000002.1"/>
</dbReference>
<dbReference type="Gene3D" id="3.40.50.1820">
    <property type="entry name" value="alpha/beta hydrolase"/>
    <property type="match status" value="1"/>
</dbReference>
<proteinExistence type="predicted"/>
<feature type="chain" id="PRO_5045877033" description="Secreted protein" evidence="2">
    <location>
        <begin position="23"/>
        <end position="848"/>
    </location>
</feature>
<feature type="region of interest" description="Disordered" evidence="1">
    <location>
        <begin position="812"/>
        <end position="848"/>
    </location>
</feature>
<sequence length="848" mass="89336">MRSLTWALPVLLAIGLATPAQAAQPPTREKSGFIVQDGTLVWRAPKPLPIGDAAVEFWDGDRLLGRPRASFDHRTFTLDDTTVANPQAPQVRVGGKRVDVEEKPRPRALAPMQAPAAPLPAAQVDPGTPGPFKTTSGEYTLDPVTLPNYPTSVEMQALVVAPVNAPGKRLLALFLHGRHGTCYIPGGAEGLSWPCPQGMKPTPSHKGYQQAQQLLASQGYVTVSISANSINAQDGGIMDAGSQGRSSLVRQHLSRWADWADTGRGSAPEIVKAAPVADLSNVLLMGHSRGGEGVNRSAVDSLSPPPGENLPTRWNIRGLVLIGPTAFGQNPAADVHAVTFLPGCDGDVSDLQGQEYADASRGVSRGKALHSSLYFAGANHNFFNTEWTPGQAEAPAYDDFPGGDAVCSEGTPTRLTPAQQQTAGATYIAAAARLFIGGDQRVLPLVDGTGVRAPSADPARVISQAVGGARVPFVVPENTTQVSGGAKLCKLVTMGADSCFDPAIAQFEPHSTRLQGSVSEDPDRVAVTLAGSGAVRPANTVSLAGSRNLALRLIVPPNTKDNQFAVAITDSNGRKAQLGTVKLDGLTATEKMVSLWAQEVRVPLPVYGIDLRQVASLEIVPSGTGQAWLMDAYGWNTGLPEPEPVALSRVDVSDLFVPEGDSGTRTFQVKVTASGNTAGTARLFVSDGAGGYTTRVITVQPGQQTVDVPFAITGDTKWDPFSIRRSVFAKALHGVVAADYAGGLIVQNDDPEPAITVTPITDKVTEGGTLAWRVTLAAPMDFLYAQRVQVVAPASGTELSSTDVSTEWFAQWSGQNPQPSRPLSGTDPHPHRAADRGLHHPDCRGQCR</sequence>
<feature type="compositionally biased region" description="Polar residues" evidence="1">
    <location>
        <begin position="812"/>
        <end position="823"/>
    </location>
</feature>
<evidence type="ECO:0000256" key="1">
    <source>
        <dbReference type="SAM" id="MobiDB-lite"/>
    </source>
</evidence>
<organism evidence="3 4">
    <name type="scientific">Kibdelosporangium philippinense</name>
    <dbReference type="NCBI Taxonomy" id="211113"/>
    <lineage>
        <taxon>Bacteria</taxon>
        <taxon>Bacillati</taxon>
        <taxon>Actinomycetota</taxon>
        <taxon>Actinomycetes</taxon>
        <taxon>Pseudonocardiales</taxon>
        <taxon>Pseudonocardiaceae</taxon>
        <taxon>Kibdelosporangium</taxon>
    </lineage>
</organism>
<protein>
    <recommendedName>
        <fullName evidence="5">Secreted protein</fullName>
    </recommendedName>
</protein>
<dbReference type="SUPFAM" id="SSF53474">
    <property type="entry name" value="alpha/beta-Hydrolases"/>
    <property type="match status" value="1"/>
</dbReference>
<gene>
    <name evidence="3" type="ORF">LWC34_22805</name>
</gene>
<evidence type="ECO:0000313" key="3">
    <source>
        <dbReference type="EMBL" id="MCE7005635.1"/>
    </source>
</evidence>
<feature type="compositionally biased region" description="Basic and acidic residues" evidence="1">
    <location>
        <begin position="828"/>
        <end position="848"/>
    </location>
</feature>
<name>A0ABS8ZFE7_9PSEU</name>
<dbReference type="Proteomes" id="UP001521150">
    <property type="component" value="Unassembled WGS sequence"/>
</dbReference>
<dbReference type="InterPro" id="IPR029058">
    <property type="entry name" value="AB_hydrolase_fold"/>
</dbReference>
<dbReference type="EMBL" id="JAJVCN010000002">
    <property type="protein sequence ID" value="MCE7005635.1"/>
    <property type="molecule type" value="Genomic_DNA"/>
</dbReference>
<feature type="signal peptide" evidence="2">
    <location>
        <begin position="1"/>
        <end position="22"/>
    </location>
</feature>
<evidence type="ECO:0000256" key="2">
    <source>
        <dbReference type="SAM" id="SignalP"/>
    </source>
</evidence>